<evidence type="ECO:0000259" key="6">
    <source>
        <dbReference type="PROSITE" id="PS50089"/>
    </source>
</evidence>
<comment type="caution">
    <text evidence="7">The sequence shown here is derived from an EMBL/GenBank/DDBJ whole genome shotgun (WGS) entry which is preliminary data.</text>
</comment>
<evidence type="ECO:0000313" key="8">
    <source>
        <dbReference type="Proteomes" id="UP001521785"/>
    </source>
</evidence>
<keyword evidence="5" id="KW-0175">Coiled coil</keyword>
<dbReference type="PANTHER" id="PTHR22763:SF162">
    <property type="entry name" value="TRANSMEMBRANE E3 UBIQUITIN-PROTEIN LIGASE 1"/>
    <property type="match status" value="1"/>
</dbReference>
<accession>A0ABR3QKW3</accession>
<proteinExistence type="predicted"/>
<feature type="domain" description="RING-type" evidence="6">
    <location>
        <begin position="65"/>
        <end position="116"/>
    </location>
</feature>
<dbReference type="Pfam" id="PF13639">
    <property type="entry name" value="zf-RING_2"/>
    <property type="match status" value="1"/>
</dbReference>
<sequence length="359" mass="40831">MPHPSIDVTGYYQTDYVHAVTVRVDLFKRGVITYTDYVRDEFSRNHLLDLRDERTTARPEDGDNCPICIESFDLTTKVGLGNVQVIAGCGHIFHRQCLWPWFEDPETPIVTCPMCRRELFPNPKYTGDWSDHPGLWAGLVHVADKVARLITVLDSERALFESSGDAMSRLTEAGALAAQLRLLFLRYQQLIRQRNAPVTVSQDGVRDYSEGLDASIEVLEVHDKMCDLSLRIEAIVEEAIDEEDYGLEDEAPVTPTSPPAVVNAAIIAPINADLARVPDMPEDNETDIEAENYRIDNLVDQWSTLLDRFNHLLQEAKELHDRGEYVLQEMENEMDQVEVTLYQLQREIQLATYSGMLHL</sequence>
<organism evidence="7 8">
    <name type="scientific">Paraconiothyrium brasiliense</name>
    <dbReference type="NCBI Taxonomy" id="300254"/>
    <lineage>
        <taxon>Eukaryota</taxon>
        <taxon>Fungi</taxon>
        <taxon>Dikarya</taxon>
        <taxon>Ascomycota</taxon>
        <taxon>Pezizomycotina</taxon>
        <taxon>Dothideomycetes</taxon>
        <taxon>Pleosporomycetidae</taxon>
        <taxon>Pleosporales</taxon>
        <taxon>Massarineae</taxon>
        <taxon>Didymosphaeriaceae</taxon>
        <taxon>Paraconiothyrium</taxon>
    </lineage>
</organism>
<dbReference type="InterPro" id="IPR013083">
    <property type="entry name" value="Znf_RING/FYVE/PHD"/>
</dbReference>
<dbReference type="PANTHER" id="PTHR22763">
    <property type="entry name" value="RING ZINC FINGER PROTEIN"/>
    <property type="match status" value="1"/>
</dbReference>
<evidence type="ECO:0000256" key="2">
    <source>
        <dbReference type="ARBA" id="ARBA00022771"/>
    </source>
</evidence>
<evidence type="ECO:0000313" key="7">
    <source>
        <dbReference type="EMBL" id="KAL1592792.1"/>
    </source>
</evidence>
<dbReference type="InterPro" id="IPR050731">
    <property type="entry name" value="HRD1_E3_ubiq-ligases"/>
</dbReference>
<evidence type="ECO:0000256" key="1">
    <source>
        <dbReference type="ARBA" id="ARBA00022723"/>
    </source>
</evidence>
<dbReference type="Proteomes" id="UP001521785">
    <property type="component" value="Unassembled WGS sequence"/>
</dbReference>
<dbReference type="CDD" id="cd16448">
    <property type="entry name" value="RING-H2"/>
    <property type="match status" value="1"/>
</dbReference>
<dbReference type="InterPro" id="IPR001841">
    <property type="entry name" value="Znf_RING"/>
</dbReference>
<name>A0ABR3QKW3_9PLEO</name>
<dbReference type="SMART" id="SM00184">
    <property type="entry name" value="RING"/>
    <property type="match status" value="1"/>
</dbReference>
<dbReference type="SUPFAM" id="SSF57850">
    <property type="entry name" value="RING/U-box"/>
    <property type="match status" value="1"/>
</dbReference>
<keyword evidence="1" id="KW-0479">Metal-binding</keyword>
<evidence type="ECO:0000256" key="4">
    <source>
        <dbReference type="PROSITE-ProRule" id="PRU00175"/>
    </source>
</evidence>
<evidence type="ECO:0000256" key="3">
    <source>
        <dbReference type="ARBA" id="ARBA00022833"/>
    </source>
</evidence>
<dbReference type="PROSITE" id="PS50089">
    <property type="entry name" value="ZF_RING_2"/>
    <property type="match status" value="1"/>
</dbReference>
<dbReference type="EMBL" id="JAKJXO020000020">
    <property type="protein sequence ID" value="KAL1592792.1"/>
    <property type="molecule type" value="Genomic_DNA"/>
</dbReference>
<gene>
    <name evidence="7" type="ORF">SLS60_011208</name>
</gene>
<dbReference type="Gene3D" id="3.30.40.10">
    <property type="entry name" value="Zinc/RING finger domain, C3HC4 (zinc finger)"/>
    <property type="match status" value="1"/>
</dbReference>
<keyword evidence="8" id="KW-1185">Reference proteome</keyword>
<keyword evidence="2 4" id="KW-0863">Zinc-finger</keyword>
<reference evidence="7 8" key="1">
    <citation type="submission" date="2024-02" db="EMBL/GenBank/DDBJ databases">
        <title>De novo assembly and annotation of 12 fungi associated with fruit tree decline syndrome in Ontario, Canada.</title>
        <authorList>
            <person name="Sulman M."/>
            <person name="Ellouze W."/>
            <person name="Ilyukhin E."/>
        </authorList>
    </citation>
    <scope>NUCLEOTIDE SEQUENCE [LARGE SCALE GENOMIC DNA]</scope>
    <source>
        <strain evidence="7 8">M42-189</strain>
    </source>
</reference>
<keyword evidence="3" id="KW-0862">Zinc</keyword>
<evidence type="ECO:0000256" key="5">
    <source>
        <dbReference type="SAM" id="Coils"/>
    </source>
</evidence>
<feature type="coiled-coil region" evidence="5">
    <location>
        <begin position="313"/>
        <end position="347"/>
    </location>
</feature>
<protein>
    <recommendedName>
        <fullName evidence="6">RING-type domain-containing protein</fullName>
    </recommendedName>
</protein>